<protein>
    <recommendedName>
        <fullName evidence="3">Signal peptidase complex subunit 1</fullName>
    </recommendedName>
</protein>
<evidence type="ECO:0000256" key="5">
    <source>
        <dbReference type="ARBA" id="ARBA00022824"/>
    </source>
</evidence>
<evidence type="ECO:0000256" key="1">
    <source>
        <dbReference type="ARBA" id="ARBA00004477"/>
    </source>
</evidence>
<dbReference type="GO" id="GO:0006465">
    <property type="term" value="P:signal peptide processing"/>
    <property type="evidence" value="ECO:0007669"/>
    <property type="project" value="InterPro"/>
</dbReference>
<evidence type="ECO:0000256" key="9">
    <source>
        <dbReference type="SAM" id="Phobius"/>
    </source>
</evidence>
<dbReference type="InterPro" id="IPR009542">
    <property type="entry name" value="Spc1/SPCS1"/>
</dbReference>
<accession>U4L6I6</accession>
<evidence type="ECO:0000256" key="4">
    <source>
        <dbReference type="ARBA" id="ARBA00022692"/>
    </source>
</evidence>
<gene>
    <name evidence="10" type="ORF">PCON_11684</name>
</gene>
<keyword evidence="6 9" id="KW-1133">Transmembrane helix</keyword>
<dbReference type="eggNOG" id="KOG4112">
    <property type="taxonomic scope" value="Eukaryota"/>
</dbReference>
<organism evidence="10 11">
    <name type="scientific">Pyronema omphalodes (strain CBS 100304)</name>
    <name type="common">Pyronema confluens</name>
    <dbReference type="NCBI Taxonomy" id="1076935"/>
    <lineage>
        <taxon>Eukaryota</taxon>
        <taxon>Fungi</taxon>
        <taxon>Dikarya</taxon>
        <taxon>Ascomycota</taxon>
        <taxon>Pezizomycotina</taxon>
        <taxon>Pezizomycetes</taxon>
        <taxon>Pezizales</taxon>
        <taxon>Pyronemataceae</taxon>
        <taxon>Pyronema</taxon>
    </lineage>
</organism>
<dbReference type="Pfam" id="PF06645">
    <property type="entry name" value="SPC12"/>
    <property type="match status" value="1"/>
</dbReference>
<dbReference type="PANTHER" id="PTHR13202">
    <property type="entry name" value="MICROSOMAL SIGNAL PEPTIDASE 12 KDA SUBUNIT"/>
    <property type="match status" value="1"/>
</dbReference>
<keyword evidence="7 9" id="KW-0472">Membrane</keyword>
<evidence type="ECO:0000256" key="2">
    <source>
        <dbReference type="ARBA" id="ARBA00005245"/>
    </source>
</evidence>
<comment type="function">
    <text evidence="8">Component of the signal peptidase complex (SPC) which catalyzes the cleavage of N-terminal signal sequences from nascent proteins as they are translocated into the lumen of the endoplasmic reticulum. Dispensable for SPC enzymatic activity.</text>
</comment>
<feature type="transmembrane region" description="Helical" evidence="9">
    <location>
        <begin position="20"/>
        <end position="41"/>
    </location>
</feature>
<reference evidence="10 11" key="1">
    <citation type="journal article" date="2013" name="PLoS Genet.">
        <title>The genome and development-dependent transcriptomes of Pyronema confluens: a window into fungal evolution.</title>
        <authorList>
            <person name="Traeger S."/>
            <person name="Altegoer F."/>
            <person name="Freitag M."/>
            <person name="Gabaldon T."/>
            <person name="Kempken F."/>
            <person name="Kumar A."/>
            <person name="Marcet-Houben M."/>
            <person name="Poggeler S."/>
            <person name="Stajich J.E."/>
            <person name="Nowrousian M."/>
        </authorList>
    </citation>
    <scope>NUCLEOTIDE SEQUENCE [LARGE SCALE GENOMIC DNA]</scope>
    <source>
        <strain evidence="11">CBS 100304</strain>
        <tissue evidence="10">Vegetative mycelium</tissue>
    </source>
</reference>
<dbReference type="STRING" id="1076935.U4L6I6"/>
<keyword evidence="4 9" id="KW-0812">Transmembrane</keyword>
<proteinExistence type="inferred from homology"/>
<feature type="transmembrane region" description="Helical" evidence="9">
    <location>
        <begin position="48"/>
        <end position="68"/>
    </location>
</feature>
<sequence>MDSLQSLILDGFIDFEGQKLADFLTTVLLIVFGAIAWIVGFLRQDLMYTVYIGLGGTALTFLAVVPPWPFYNKNPQRWLAAGEGDRKLQ</sequence>
<evidence type="ECO:0000313" key="11">
    <source>
        <dbReference type="Proteomes" id="UP000018144"/>
    </source>
</evidence>
<dbReference type="EMBL" id="HF935675">
    <property type="protein sequence ID" value="CCX12090.1"/>
    <property type="molecule type" value="Genomic_DNA"/>
</dbReference>
<evidence type="ECO:0000256" key="3">
    <source>
        <dbReference type="ARBA" id="ARBA00017059"/>
    </source>
</evidence>
<evidence type="ECO:0000313" key="10">
    <source>
        <dbReference type="EMBL" id="CCX12090.1"/>
    </source>
</evidence>
<dbReference type="OMA" id="IHLTLWT"/>
<comment type="subcellular location">
    <subcellularLocation>
        <location evidence="1">Endoplasmic reticulum membrane</location>
        <topology evidence="1">Multi-pass membrane protein</topology>
    </subcellularLocation>
</comment>
<keyword evidence="11" id="KW-1185">Reference proteome</keyword>
<evidence type="ECO:0000256" key="8">
    <source>
        <dbReference type="ARBA" id="ARBA00045204"/>
    </source>
</evidence>
<dbReference type="PANTHER" id="PTHR13202:SF0">
    <property type="entry name" value="SIGNAL PEPTIDASE COMPLEX SUBUNIT 1"/>
    <property type="match status" value="1"/>
</dbReference>
<evidence type="ECO:0000256" key="6">
    <source>
        <dbReference type="ARBA" id="ARBA00022989"/>
    </source>
</evidence>
<evidence type="ECO:0000256" key="7">
    <source>
        <dbReference type="ARBA" id="ARBA00023136"/>
    </source>
</evidence>
<dbReference type="Proteomes" id="UP000018144">
    <property type="component" value="Unassembled WGS sequence"/>
</dbReference>
<dbReference type="GO" id="GO:0005787">
    <property type="term" value="C:signal peptidase complex"/>
    <property type="evidence" value="ECO:0007669"/>
    <property type="project" value="InterPro"/>
</dbReference>
<keyword evidence="5" id="KW-0256">Endoplasmic reticulum</keyword>
<dbReference type="OrthoDB" id="263893at2759"/>
<name>U4L6I6_PYROM</name>
<dbReference type="AlphaFoldDB" id="U4L6I6"/>
<comment type="similarity">
    <text evidence="2">Belongs to the SPCS1 family.</text>
</comment>
<dbReference type="GO" id="GO:0045047">
    <property type="term" value="P:protein targeting to ER"/>
    <property type="evidence" value="ECO:0007669"/>
    <property type="project" value="TreeGrafter"/>
</dbReference>